<keyword evidence="2" id="KW-0808">Transferase</keyword>
<feature type="domain" description="B30.2/SPRY" evidence="8">
    <location>
        <begin position="653"/>
        <end position="847"/>
    </location>
</feature>
<keyword evidence="6" id="KW-0175">Coiled coil</keyword>
<dbReference type="GO" id="GO:0031037">
    <property type="term" value="P:myosin II filament disassembly"/>
    <property type="evidence" value="ECO:0007669"/>
    <property type="project" value="TreeGrafter"/>
</dbReference>
<feature type="compositionally biased region" description="Low complexity" evidence="7">
    <location>
        <begin position="35"/>
        <end position="63"/>
    </location>
</feature>
<evidence type="ECO:0000256" key="4">
    <source>
        <dbReference type="ARBA" id="ARBA00022777"/>
    </source>
</evidence>
<evidence type="ECO:0000256" key="7">
    <source>
        <dbReference type="SAM" id="MobiDB-lite"/>
    </source>
</evidence>
<feature type="coiled-coil region" evidence="6">
    <location>
        <begin position="198"/>
        <end position="229"/>
    </location>
</feature>
<feature type="compositionally biased region" description="Acidic residues" evidence="7">
    <location>
        <begin position="912"/>
        <end position="928"/>
    </location>
</feature>
<dbReference type="PROSITE" id="PS51158">
    <property type="entry name" value="ALPHA_KINASE"/>
    <property type="match status" value="1"/>
</dbReference>
<dbReference type="InterPro" id="IPR001870">
    <property type="entry name" value="B30.2/SPRY"/>
</dbReference>
<dbReference type="SMART" id="SM00449">
    <property type="entry name" value="SPRY"/>
    <property type="match status" value="1"/>
</dbReference>
<dbReference type="Gene3D" id="3.30.200.20">
    <property type="entry name" value="Phosphorylase Kinase, domain 1"/>
    <property type="match status" value="1"/>
</dbReference>
<proteinExistence type="predicted"/>
<keyword evidence="10" id="KW-0251">Elongation factor</keyword>
<dbReference type="CDD" id="cd04515">
    <property type="entry name" value="Alpha_kinase"/>
    <property type="match status" value="1"/>
</dbReference>
<dbReference type="PROSITE" id="PS50188">
    <property type="entry name" value="B302_SPRY"/>
    <property type="match status" value="1"/>
</dbReference>
<keyword evidence="10" id="KW-0648">Protein biosynthesis</keyword>
<dbReference type="Pfam" id="PF02816">
    <property type="entry name" value="Alpha_kinase"/>
    <property type="match status" value="1"/>
</dbReference>
<comment type="caution">
    <text evidence="10">The sequence shown here is derived from an EMBL/GenBank/DDBJ whole genome shotgun (WGS) entry which is preliminary data.</text>
</comment>
<dbReference type="EMBL" id="JANTQA010000047">
    <property type="protein sequence ID" value="KAJ3433097.1"/>
    <property type="molecule type" value="Genomic_DNA"/>
</dbReference>
<evidence type="ECO:0000256" key="6">
    <source>
        <dbReference type="SAM" id="Coils"/>
    </source>
</evidence>
<organism evidence="10 11">
    <name type="scientific">Anaeramoeba flamelloides</name>
    <dbReference type="NCBI Taxonomy" id="1746091"/>
    <lineage>
        <taxon>Eukaryota</taxon>
        <taxon>Metamonada</taxon>
        <taxon>Anaeramoebidae</taxon>
        <taxon>Anaeramoeba</taxon>
    </lineage>
</organism>
<evidence type="ECO:0000256" key="3">
    <source>
        <dbReference type="ARBA" id="ARBA00022741"/>
    </source>
</evidence>
<keyword evidence="1" id="KW-0723">Serine/threonine-protein kinase</keyword>
<dbReference type="GO" id="GO:1903013">
    <property type="term" value="P:response to differentiation-inducing factor 1"/>
    <property type="evidence" value="ECO:0007669"/>
    <property type="project" value="TreeGrafter"/>
</dbReference>
<evidence type="ECO:0000256" key="2">
    <source>
        <dbReference type="ARBA" id="ARBA00022679"/>
    </source>
</evidence>
<feature type="compositionally biased region" description="Low complexity" evidence="7">
    <location>
        <begin position="12"/>
        <end position="21"/>
    </location>
</feature>
<dbReference type="InterPro" id="IPR013320">
    <property type="entry name" value="ConA-like_dom_sf"/>
</dbReference>
<keyword evidence="3" id="KW-0547">Nucleotide-binding</keyword>
<feature type="compositionally biased region" description="Basic residues" evidence="7">
    <location>
        <begin position="309"/>
        <end position="327"/>
    </location>
</feature>
<dbReference type="Pfam" id="PF00622">
    <property type="entry name" value="SPRY"/>
    <property type="match status" value="1"/>
</dbReference>
<evidence type="ECO:0000313" key="11">
    <source>
        <dbReference type="Proteomes" id="UP001146793"/>
    </source>
</evidence>
<dbReference type="Gene3D" id="2.60.120.920">
    <property type="match status" value="1"/>
</dbReference>
<feature type="region of interest" description="Disordered" evidence="7">
    <location>
        <begin position="1"/>
        <end position="116"/>
    </location>
</feature>
<dbReference type="CDD" id="cd12885">
    <property type="entry name" value="SPRY_RanBP_like"/>
    <property type="match status" value="1"/>
</dbReference>
<dbReference type="InterPro" id="IPR051852">
    <property type="entry name" value="Alpha-type_PK"/>
</dbReference>
<dbReference type="AlphaFoldDB" id="A0AAV7YYV9"/>
<reference evidence="10" key="1">
    <citation type="submission" date="2022-08" db="EMBL/GenBank/DDBJ databases">
        <title>Novel sulphate-reducing endosymbionts in the free-living metamonad Anaeramoeba.</title>
        <authorList>
            <person name="Jerlstrom-Hultqvist J."/>
            <person name="Cepicka I."/>
            <person name="Gallot-Lavallee L."/>
            <person name="Salas-Leiva D."/>
            <person name="Curtis B.A."/>
            <person name="Zahonova K."/>
            <person name="Pipaliya S."/>
            <person name="Dacks J."/>
            <person name="Roger A.J."/>
        </authorList>
    </citation>
    <scope>NUCLEOTIDE SEQUENCE</scope>
    <source>
        <strain evidence="10">Busselton2</strain>
    </source>
</reference>
<feature type="region of interest" description="Disordered" evidence="7">
    <location>
        <begin position="309"/>
        <end position="341"/>
    </location>
</feature>
<dbReference type="Proteomes" id="UP001146793">
    <property type="component" value="Unassembled WGS sequence"/>
</dbReference>
<evidence type="ECO:0000256" key="5">
    <source>
        <dbReference type="ARBA" id="ARBA00022840"/>
    </source>
</evidence>
<keyword evidence="5" id="KW-0067">ATP-binding</keyword>
<dbReference type="GO" id="GO:0004674">
    <property type="term" value="F:protein serine/threonine kinase activity"/>
    <property type="evidence" value="ECO:0007669"/>
    <property type="project" value="UniProtKB-KW"/>
</dbReference>
<dbReference type="PANTHER" id="PTHR45992:SF2">
    <property type="entry name" value="EUKARYOTIC ELONGATION FACTOR 2 KINASE"/>
    <property type="match status" value="1"/>
</dbReference>
<gene>
    <name evidence="10" type="ORF">M0812_22048</name>
</gene>
<dbReference type="InterPro" id="IPR043136">
    <property type="entry name" value="B30.2/SPRY_sf"/>
</dbReference>
<dbReference type="Gene3D" id="3.20.200.10">
    <property type="entry name" value="MHCK/EF2 kinase"/>
    <property type="match status" value="1"/>
</dbReference>
<protein>
    <submittedName>
        <fullName evidence="10">Eukaryotic elongation factor 2 kinase-related</fullName>
    </submittedName>
</protein>
<dbReference type="GO" id="GO:0003746">
    <property type="term" value="F:translation elongation factor activity"/>
    <property type="evidence" value="ECO:0007669"/>
    <property type="project" value="UniProtKB-KW"/>
</dbReference>
<evidence type="ECO:0000259" key="9">
    <source>
        <dbReference type="PROSITE" id="PS51158"/>
    </source>
</evidence>
<dbReference type="SUPFAM" id="SSF56112">
    <property type="entry name" value="Protein kinase-like (PK-like)"/>
    <property type="match status" value="1"/>
</dbReference>
<feature type="compositionally biased region" description="Low complexity" evidence="7">
    <location>
        <begin position="895"/>
        <end position="911"/>
    </location>
</feature>
<dbReference type="InterPro" id="IPR011009">
    <property type="entry name" value="Kinase-like_dom_sf"/>
</dbReference>
<dbReference type="InterPro" id="IPR003877">
    <property type="entry name" value="SPRY_dom"/>
</dbReference>
<feature type="domain" description="Alpha-type protein kinase" evidence="9">
    <location>
        <begin position="410"/>
        <end position="637"/>
    </location>
</feature>
<dbReference type="PANTHER" id="PTHR45992">
    <property type="entry name" value="EUKARYOTIC ELONGATION FACTOR 2 KINASE-RELATED"/>
    <property type="match status" value="1"/>
</dbReference>
<feature type="region of interest" description="Disordered" evidence="7">
    <location>
        <begin position="893"/>
        <end position="930"/>
    </location>
</feature>
<feature type="compositionally biased region" description="Basic residues" evidence="7">
    <location>
        <begin position="82"/>
        <end position="97"/>
    </location>
</feature>
<evidence type="ECO:0000313" key="10">
    <source>
        <dbReference type="EMBL" id="KAJ3433097.1"/>
    </source>
</evidence>
<evidence type="ECO:0000256" key="1">
    <source>
        <dbReference type="ARBA" id="ARBA00022527"/>
    </source>
</evidence>
<dbReference type="SMART" id="SM00811">
    <property type="entry name" value="Alpha_kinase"/>
    <property type="match status" value="1"/>
</dbReference>
<dbReference type="SUPFAM" id="SSF49899">
    <property type="entry name" value="Concanavalin A-like lectins/glucanases"/>
    <property type="match status" value="1"/>
</dbReference>
<keyword evidence="4 10" id="KW-0418">Kinase</keyword>
<dbReference type="InterPro" id="IPR044736">
    <property type="entry name" value="Gid1/RanBPM/SPLA_SPRY"/>
</dbReference>
<dbReference type="InterPro" id="IPR004166">
    <property type="entry name" value="a-kinase_dom"/>
</dbReference>
<name>A0AAV7YYV9_9EUKA</name>
<feature type="compositionally biased region" description="Polar residues" evidence="7">
    <location>
        <begin position="1"/>
        <end position="11"/>
    </location>
</feature>
<sequence>MSFDQTDSNTLESSEQKSSSSQDEELYTQSEHDSVSPYTSSQSSSSSIETESETSTAISSAPEISEHSIKKPKFPKPFVSKKITKKKKRKKRKRTKRSITINHEDQSTSKSNKRHNEERINILKEELQAYKICFLFGFKHSKIDSYYLEQTKILFTNLKKNLSKSSNVLRIYVSLIFYTTYKQDFIGNETLVNFTTEFQDVVSKLEEILENKEEMKKQASKRKKKIKRSFIEIVSLINSLDWKGAKKRIVHFGNANHSKEFDLDDQKEIQRLLYKQIPYYYIICDQTPSKFVRKIARIYNKGRAVTCQRPKKRTSVSSKKRKKKKGKKKEEEEEEEERKNTKFNLVSIQDRSKIKSKLIKIFNVKELSWDQNKDTVKINHESLIKTATTLTDHKSVENEWHPFIEVEVKYIDFKKSNWEKVITGESQPVYVTLKKQISIKKKPFASGTFRQAFHTTDTNNKRFVVKFFKDREGGPESYEQLEAECLNELKIQYISKSLAMKFNECQPTHAIDFLAGFICTFRETDRIKNDYFYQVCNAEPFLKGEYVKYCDNKFYKASQTKHSTIYSFSHYTYHITNEKYMVVDLQGVNNFLTDPAINSLGRNTNFNSADLGQVGITKFFESHKCNTHCKKLGLKKSKSSGEHKTHIAQTKVSNKLALLCSNVFCSNTVKVHHYQYKINSRYYCEKCKKDRLQLYKIEPKHKPDKLKIIKKKYISSLFKKNIFYSEIQIISLKKECTVGIGLTNSRHSNKIEKTVSWNKQISYHSSGKFHNKHKEGVDYGPRFKEKDTIGLYIHTKKRRLYFTKNGKNLGTYDVPNYFFSKYKGIYSIVISNDRDLRIKENTKTDHFIYNPFKLSKLRQICVYICDECKRISIPECPSHGVLSIKTLINSGSGTDSDSNSSSSSSSNFDSNSDSDSDFDSNSDSDSDSDDYKNDKYNVIRCFECDQSILKSKIIRCHCDKKLNQDNLRFFKISKSHIRLVEKYFPKHKKIITHAFLECKICNSIYFTIDDLKETLKYKEGSMKHKKDYLIKHYNHSPNIKWNHLNNCGNIDPNIIRVHEIMLRKKKIKQIVQKIKYSPLIPIKN</sequence>
<evidence type="ECO:0000259" key="8">
    <source>
        <dbReference type="PROSITE" id="PS50188"/>
    </source>
</evidence>
<dbReference type="GO" id="GO:0005524">
    <property type="term" value="F:ATP binding"/>
    <property type="evidence" value="ECO:0007669"/>
    <property type="project" value="UniProtKB-KW"/>
</dbReference>
<accession>A0AAV7YYV9</accession>